<accession>I7M3Y9</accession>
<dbReference type="Proteomes" id="UP000009168">
    <property type="component" value="Unassembled WGS sequence"/>
</dbReference>
<gene>
    <name evidence="2" type="ORF">TTHERM_00238890</name>
</gene>
<dbReference type="RefSeq" id="XP_001024814.2">
    <property type="nucleotide sequence ID" value="XM_001024814.2"/>
</dbReference>
<organism evidence="2 3">
    <name type="scientific">Tetrahymena thermophila (strain SB210)</name>
    <dbReference type="NCBI Taxonomy" id="312017"/>
    <lineage>
        <taxon>Eukaryota</taxon>
        <taxon>Sar</taxon>
        <taxon>Alveolata</taxon>
        <taxon>Ciliophora</taxon>
        <taxon>Intramacronucleata</taxon>
        <taxon>Oligohymenophorea</taxon>
        <taxon>Hymenostomatida</taxon>
        <taxon>Tetrahymenina</taxon>
        <taxon>Tetrahymenidae</taxon>
        <taxon>Tetrahymena</taxon>
    </lineage>
</organism>
<feature type="coiled-coil region" evidence="1">
    <location>
        <begin position="775"/>
        <end position="835"/>
    </location>
</feature>
<feature type="coiled-coil region" evidence="1">
    <location>
        <begin position="235"/>
        <end position="358"/>
    </location>
</feature>
<protein>
    <submittedName>
        <fullName evidence="2">Uncharacterized protein</fullName>
    </submittedName>
</protein>
<evidence type="ECO:0000313" key="3">
    <source>
        <dbReference type="Proteomes" id="UP000009168"/>
    </source>
</evidence>
<dbReference type="KEGG" id="tet:TTHERM_00238890"/>
<proteinExistence type="predicted"/>
<feature type="coiled-coil region" evidence="1">
    <location>
        <begin position="447"/>
        <end position="576"/>
    </location>
</feature>
<dbReference type="EMBL" id="GG662443">
    <property type="protein sequence ID" value="EAS04569.2"/>
    <property type="molecule type" value="Genomic_DNA"/>
</dbReference>
<reference evidence="3" key="1">
    <citation type="journal article" date="2006" name="PLoS Biol.">
        <title>Macronuclear genome sequence of the ciliate Tetrahymena thermophila, a model eukaryote.</title>
        <authorList>
            <person name="Eisen J.A."/>
            <person name="Coyne R.S."/>
            <person name="Wu M."/>
            <person name="Wu D."/>
            <person name="Thiagarajan M."/>
            <person name="Wortman J.R."/>
            <person name="Badger J.H."/>
            <person name="Ren Q."/>
            <person name="Amedeo P."/>
            <person name="Jones K.M."/>
            <person name="Tallon L.J."/>
            <person name="Delcher A.L."/>
            <person name="Salzberg S.L."/>
            <person name="Silva J.C."/>
            <person name="Haas B.J."/>
            <person name="Majoros W.H."/>
            <person name="Farzad M."/>
            <person name="Carlton J.M."/>
            <person name="Smith R.K. Jr."/>
            <person name="Garg J."/>
            <person name="Pearlman R.E."/>
            <person name="Karrer K.M."/>
            <person name="Sun L."/>
            <person name="Manning G."/>
            <person name="Elde N.C."/>
            <person name="Turkewitz A.P."/>
            <person name="Asai D.J."/>
            <person name="Wilkes D.E."/>
            <person name="Wang Y."/>
            <person name="Cai H."/>
            <person name="Collins K."/>
            <person name="Stewart B.A."/>
            <person name="Lee S.R."/>
            <person name="Wilamowska K."/>
            <person name="Weinberg Z."/>
            <person name="Ruzzo W.L."/>
            <person name="Wloga D."/>
            <person name="Gaertig J."/>
            <person name="Frankel J."/>
            <person name="Tsao C.-C."/>
            <person name="Gorovsky M.A."/>
            <person name="Keeling P.J."/>
            <person name="Waller R.F."/>
            <person name="Patron N.J."/>
            <person name="Cherry J.M."/>
            <person name="Stover N.A."/>
            <person name="Krieger C.J."/>
            <person name="del Toro C."/>
            <person name="Ryder H.F."/>
            <person name="Williamson S.C."/>
            <person name="Barbeau R.A."/>
            <person name="Hamilton E.P."/>
            <person name="Orias E."/>
        </authorList>
    </citation>
    <scope>NUCLEOTIDE SEQUENCE [LARGE SCALE GENOMIC DNA]</scope>
    <source>
        <strain evidence="3">SB210</strain>
    </source>
</reference>
<keyword evidence="3" id="KW-1185">Reference proteome</keyword>
<evidence type="ECO:0000313" key="2">
    <source>
        <dbReference type="EMBL" id="EAS04569.2"/>
    </source>
</evidence>
<feature type="coiled-coil region" evidence="1">
    <location>
        <begin position="95"/>
        <end position="122"/>
    </location>
</feature>
<evidence type="ECO:0000256" key="1">
    <source>
        <dbReference type="SAM" id="Coils"/>
    </source>
</evidence>
<name>I7M3Y9_TETTS</name>
<sequence>MQFGQVQNQLLLEQQSANNNSQFDQKIERRRFSLLNADKSQSCSPVKKQKKKDAKEEKIDLDFVDENTLNAITSNLKLFYELEIEQYSITYNQQIMNLKTQIQKKETQENNLVSEIKRIKLKYDQLLIDHEIQVKELNHKYKYQLELFKCQVEQQINEYSSQIADVMSKNAELLDILSADHSICQKYTRLFKNYKNGQTYQEVITKNISLTNEIRMMKIEQQIIQQDNSNYIQHLSKLNNKVNLYQKLNEERQQELIEKDQIIQLHQKQNEQMQSQYQTLLHEFSAKVLSLIKQKDILQDQITQRLQKQLNESENQKKEFVNNNELLEKNIQYLSNQIKEYKKQNLGLSQKIYSLEQKIKHEIENSTLKIETMRNDTAKLIKLHEKNNITKNDQHNMQIQNQKQYYEKQVTDWKNNYYKVSQKLCELEQNITNGPKYYLQKAYEDYQQNVQRTVEATEHKIQEIMQQNLKLQNAVNLQSNENQALKDQVIELKESNQNYLDMVHNFQKESLQYQEKAQIMSLMYEENKQELIEIKQRLQKEQELRQIIEKEQCESQLKLEQQIQNLKREIISITQSNKNQNHMQDQLNQSLKVEKISLNTSKHFNISNQIQNQQNQLLSGQKTQYNNSSIFNTIGLEINQDQSIEQLFEQSQQFNMQNKTQLKQSHVQNTKNANNFISYDFWQMQSFCSRMMSDFQANFEKTLSAIKDNIDKQYHNSFFKEIRLTIEKDSRVLDLPFEEKKQFTLKATEYFALVLDSRMKELKIQILINQISNLMNTELKEKVNLQTQLEKALKENVALQKANQNRIGNESEDFKNILQNQINRLFQNLKDLDSQKLQQIEVKQIEQAIKKELSTQYETKLNMELEENKRFVSNMKQEYNNLLRMHEERVSDITIKLGSEIAFLHSQLEKKIQAAVTFNSSGKIENLNQSLFPQSQVQNQEQSSSPKQRDMPLTTTQNFLKNCTYSNNKENNKRNSLNSENGMRQNTLIQTMSVLNQSIPYQIVLKAANQSENLDKNKQRQSLRFGGRQITVSQHLNTTGEISTLPSSNQYYMKNNLHSQSLEHGIDINCSPQYSSSNSKEKELFSKPSLSYSFENNKEIQLPTSIKSELQNKKFNTKKYLNQSVDILEGIREEKQNRLNDFLNSDILDVSSKENKSNTFNDHELRKTYQHFVLPSKSVEPTLSRAAQSGLGTKKNFLNSTISVLKDTQFSSKSQNNKKIMRLGQKNTLQGMSPAQQNINNKGQIQQNFKHFSNQNNLSRQKFKLSQLALISNESINIQMQLSNSNQGFNTNTYNSINKQ</sequence>
<dbReference type="GeneID" id="7829209"/>
<keyword evidence="1" id="KW-0175">Coiled coil</keyword>
<dbReference type="InParanoid" id="I7M3Y9"/>